<feature type="region of interest" description="Disordered" evidence="1">
    <location>
        <begin position="427"/>
        <end position="452"/>
    </location>
</feature>
<proteinExistence type="predicted"/>
<dbReference type="Proteomes" id="UP001648503">
    <property type="component" value="Unassembled WGS sequence"/>
</dbReference>
<dbReference type="InterPro" id="IPR006616">
    <property type="entry name" value="DM9_repeat"/>
</dbReference>
<dbReference type="PANTHER" id="PTHR31649:SF1">
    <property type="entry name" value="FARNESOIC ACID O-METHYL TRANSFERASE DOMAIN-CONTAINING PROTEIN"/>
    <property type="match status" value="1"/>
</dbReference>
<keyword evidence="3" id="KW-1185">Reference proteome</keyword>
<accession>A0ABQ8FIY7</accession>
<feature type="compositionally biased region" description="Polar residues" evidence="1">
    <location>
        <begin position="440"/>
        <end position="451"/>
    </location>
</feature>
<sequence>MLVVVPDASEPWSHRLAGQAAAVTGIVRTSSELVGCPPPGVRLTCTLALDDTEDHNDTTFTPRLLHDVQIAASLAEDGYRFSLPLPCTLPPSIDAILKGRRLTVTYTLTATTIYNPWASHVAGAALGPTELTTEYKSPPHILRIPSVEHTPIPFSSDETLPLGNAGVISVGFSSPCSTHTSGQTLRLSLYIRNDSTVDIKNACLEISSYARVNSPVSYDDGHNPPSPALFEHRAVVQLVTFGRLLAGTSSVKRVPVHFLDSALPSVLTSDFEIEYTVQLSAVTATEKTCRVSSDSLQIVSSKDGWGVDGTFDVASDIANIEEWVAGISIANRRMSVMTGHSVATSMSIPSSSRKLSEGTSQKVHAIASTSESPTSMRDLNASVDQIYDGDWQQLEVDRWVSKNVAFQSTSLFYFDYEIDLTMTHPDDSDSDYSDQLSTSASHGHSQGTPVSNRALHKHGIPGVILLSNKAVGLRISKGPNRPNWLFYERTEESRCLLQDGSEEQICRFVDGPGRYYIAVYGKSIGTTSAQFEITVRSIRGLKDATPFHFLSFWIPFHSSLSESSTQMLLPPGAWQTGTDVDGAPLYTARVYYKGGLHIGKLARHTRGAIIPWGGKEITVDSDMEVLSQIPGSRWVKVLSGAGVPPDAIPGGYESDGKHLYIARAAIKESLLGAVSESGGWIPSILTDAFDGRSSICPGKAGAHMFGCNIAFGGREDDFKPAITEG</sequence>
<reference evidence="2 3" key="1">
    <citation type="submission" date="2021-02" db="EMBL/GenBank/DDBJ databases">
        <title>Variation within the Batrachochytrium salamandrivorans European outbreak.</title>
        <authorList>
            <person name="Kelly M."/>
            <person name="Pasmans F."/>
            <person name="Shea T.P."/>
            <person name="Munoz J.F."/>
            <person name="Carranza S."/>
            <person name="Cuomo C.A."/>
            <person name="Martel A."/>
        </authorList>
    </citation>
    <scope>NUCLEOTIDE SEQUENCE [LARGE SCALE GENOMIC DNA]</scope>
    <source>
        <strain evidence="2 3">AMFP18/2</strain>
    </source>
</reference>
<gene>
    <name evidence="2" type="ORF">BASA50_003548</name>
</gene>
<evidence type="ECO:0000313" key="2">
    <source>
        <dbReference type="EMBL" id="KAH6598509.1"/>
    </source>
</evidence>
<organism evidence="2 3">
    <name type="scientific">Batrachochytrium salamandrivorans</name>
    <dbReference type="NCBI Taxonomy" id="1357716"/>
    <lineage>
        <taxon>Eukaryota</taxon>
        <taxon>Fungi</taxon>
        <taxon>Fungi incertae sedis</taxon>
        <taxon>Chytridiomycota</taxon>
        <taxon>Chytridiomycota incertae sedis</taxon>
        <taxon>Chytridiomycetes</taxon>
        <taxon>Rhizophydiales</taxon>
        <taxon>Rhizophydiales incertae sedis</taxon>
        <taxon>Batrachochytrium</taxon>
    </lineage>
</organism>
<evidence type="ECO:0000313" key="3">
    <source>
        <dbReference type="Proteomes" id="UP001648503"/>
    </source>
</evidence>
<name>A0ABQ8FIY7_9FUNG</name>
<evidence type="ECO:0000256" key="1">
    <source>
        <dbReference type="SAM" id="MobiDB-lite"/>
    </source>
</evidence>
<dbReference type="SMART" id="SM00696">
    <property type="entry name" value="DM9"/>
    <property type="match status" value="1"/>
</dbReference>
<comment type="caution">
    <text evidence="2">The sequence shown here is derived from an EMBL/GenBank/DDBJ whole genome shotgun (WGS) entry which is preliminary data.</text>
</comment>
<protein>
    <recommendedName>
        <fullName evidence="4">Arrestin C-terminal-like domain-containing protein</fullName>
    </recommendedName>
</protein>
<dbReference type="PANTHER" id="PTHR31649">
    <property type="entry name" value="AGAP009604-PA"/>
    <property type="match status" value="1"/>
</dbReference>
<dbReference type="Pfam" id="PF11901">
    <property type="entry name" value="DM9"/>
    <property type="match status" value="1"/>
</dbReference>
<dbReference type="EMBL" id="JAFCIX010000102">
    <property type="protein sequence ID" value="KAH6598509.1"/>
    <property type="molecule type" value="Genomic_DNA"/>
</dbReference>
<evidence type="ECO:0008006" key="4">
    <source>
        <dbReference type="Google" id="ProtNLM"/>
    </source>
</evidence>